<evidence type="ECO:0000313" key="3">
    <source>
        <dbReference type="Proteomes" id="UP000009046"/>
    </source>
</evidence>
<dbReference type="EnsemblMetazoa" id="PHUM217570-RA">
    <property type="protein sequence ID" value="PHUM217570-PA"/>
    <property type="gene ID" value="PHUM217570"/>
</dbReference>
<evidence type="ECO:0000313" key="1">
    <source>
        <dbReference type="EMBL" id="EEB13001.1"/>
    </source>
</evidence>
<keyword evidence="3" id="KW-1185">Reference proteome</keyword>
<organism>
    <name type="scientific">Pediculus humanus subsp. corporis</name>
    <name type="common">Body louse</name>
    <dbReference type="NCBI Taxonomy" id="121224"/>
    <lineage>
        <taxon>Eukaryota</taxon>
        <taxon>Metazoa</taxon>
        <taxon>Ecdysozoa</taxon>
        <taxon>Arthropoda</taxon>
        <taxon>Hexapoda</taxon>
        <taxon>Insecta</taxon>
        <taxon>Pterygota</taxon>
        <taxon>Neoptera</taxon>
        <taxon>Paraneoptera</taxon>
        <taxon>Psocodea</taxon>
        <taxon>Troctomorpha</taxon>
        <taxon>Phthiraptera</taxon>
        <taxon>Anoplura</taxon>
        <taxon>Pediculidae</taxon>
        <taxon>Pediculus</taxon>
    </lineage>
</organism>
<sequence>MKNNGVACLSYLVIDTYRFSVMNKSENHVIKLKKLERKKYEEGGDGEGKDLNVNF</sequence>
<dbReference type="CTD" id="8237631"/>
<name>E0VHZ5_PEDHC</name>
<dbReference type="EMBL" id="DS235174">
    <property type="protein sequence ID" value="EEB13001.1"/>
    <property type="molecule type" value="Genomic_DNA"/>
</dbReference>
<dbReference type="Proteomes" id="UP000009046">
    <property type="component" value="Unassembled WGS sequence"/>
</dbReference>
<dbReference type="VEuPathDB" id="VectorBase:PHUM217570"/>
<reference evidence="2" key="3">
    <citation type="submission" date="2021-02" db="UniProtKB">
        <authorList>
            <consortium name="EnsemblMetazoa"/>
        </authorList>
    </citation>
    <scope>IDENTIFICATION</scope>
    <source>
        <strain evidence="2">USDA</strain>
    </source>
</reference>
<evidence type="ECO:0000313" key="2">
    <source>
        <dbReference type="EnsemblMetazoa" id="PHUM217570-PA"/>
    </source>
</evidence>
<dbReference type="HOGENOM" id="CLU_3034762_0_0_1"/>
<gene>
    <name evidence="2" type="primary">8237631</name>
    <name evidence="1" type="ORF">Phum_PHUM217570</name>
</gene>
<dbReference type="GeneID" id="8237631"/>
<dbReference type="KEGG" id="phu:Phum_PHUM217570"/>
<reference evidence="1" key="2">
    <citation type="submission" date="2007-04" db="EMBL/GenBank/DDBJ databases">
        <title>The genome of the human body louse.</title>
        <authorList>
            <consortium name="The Human Body Louse Genome Consortium"/>
            <person name="Kirkness E."/>
            <person name="Walenz B."/>
            <person name="Hass B."/>
            <person name="Bruggner R."/>
            <person name="Strausberg R."/>
        </authorList>
    </citation>
    <scope>NUCLEOTIDE SEQUENCE</scope>
    <source>
        <strain evidence="1">USDA</strain>
    </source>
</reference>
<protein>
    <submittedName>
        <fullName evidence="1 2">Uncharacterized protein</fullName>
    </submittedName>
</protein>
<dbReference type="InParanoid" id="E0VHZ5"/>
<reference evidence="1" key="1">
    <citation type="submission" date="2007-04" db="EMBL/GenBank/DDBJ databases">
        <title>Annotation of Pediculus humanus corporis strain USDA.</title>
        <authorList>
            <person name="Kirkness E."/>
            <person name="Hannick L."/>
            <person name="Hass B."/>
            <person name="Bruggner R."/>
            <person name="Lawson D."/>
            <person name="Bidwell S."/>
            <person name="Joardar V."/>
            <person name="Caler E."/>
            <person name="Walenz B."/>
            <person name="Inman J."/>
            <person name="Schobel S."/>
            <person name="Galinsky K."/>
            <person name="Amedeo P."/>
            <person name="Strausberg R."/>
        </authorList>
    </citation>
    <scope>NUCLEOTIDE SEQUENCE</scope>
    <source>
        <strain evidence="1">USDA</strain>
    </source>
</reference>
<dbReference type="RefSeq" id="XP_002425739.1">
    <property type="nucleotide sequence ID" value="XM_002425694.1"/>
</dbReference>
<accession>E0VHZ5</accession>
<proteinExistence type="predicted"/>
<dbReference type="AlphaFoldDB" id="E0VHZ5"/>
<dbReference type="EMBL" id="AAZO01002508">
    <property type="status" value="NOT_ANNOTATED_CDS"/>
    <property type="molecule type" value="Genomic_DNA"/>
</dbReference>